<proteinExistence type="predicted"/>
<keyword evidence="2" id="KW-1185">Reference proteome</keyword>
<dbReference type="AlphaFoldDB" id="A0A814C0U4"/>
<evidence type="ECO:0000313" key="1">
    <source>
        <dbReference type="EMBL" id="CAF0933705.1"/>
    </source>
</evidence>
<gene>
    <name evidence="1" type="ORF">OXX778_LOCUS13048</name>
</gene>
<reference evidence="1" key="1">
    <citation type="submission" date="2021-02" db="EMBL/GenBank/DDBJ databases">
        <authorList>
            <person name="Nowell W R."/>
        </authorList>
    </citation>
    <scope>NUCLEOTIDE SEQUENCE</scope>
    <source>
        <strain evidence="1">Ploen Becks lab</strain>
    </source>
</reference>
<protein>
    <submittedName>
        <fullName evidence="1">Uncharacterized protein</fullName>
    </submittedName>
</protein>
<dbReference type="OrthoDB" id="10061678at2759"/>
<dbReference type="Proteomes" id="UP000663879">
    <property type="component" value="Unassembled WGS sequence"/>
</dbReference>
<evidence type="ECO:0000313" key="2">
    <source>
        <dbReference type="Proteomes" id="UP000663879"/>
    </source>
</evidence>
<name>A0A814C0U4_9BILA</name>
<dbReference type="EMBL" id="CAJNOC010002448">
    <property type="protein sequence ID" value="CAF0933705.1"/>
    <property type="molecule type" value="Genomic_DNA"/>
</dbReference>
<organism evidence="1 2">
    <name type="scientific">Brachionus calyciflorus</name>
    <dbReference type="NCBI Taxonomy" id="104777"/>
    <lineage>
        <taxon>Eukaryota</taxon>
        <taxon>Metazoa</taxon>
        <taxon>Spiralia</taxon>
        <taxon>Gnathifera</taxon>
        <taxon>Rotifera</taxon>
        <taxon>Eurotatoria</taxon>
        <taxon>Monogononta</taxon>
        <taxon>Pseudotrocha</taxon>
        <taxon>Ploima</taxon>
        <taxon>Brachionidae</taxon>
        <taxon>Brachionus</taxon>
    </lineage>
</organism>
<comment type="caution">
    <text evidence="1">The sequence shown here is derived from an EMBL/GenBank/DDBJ whole genome shotgun (WGS) entry which is preliminary data.</text>
</comment>
<accession>A0A814C0U4</accession>
<sequence>MHYFQYYKKCVRNKSFQNQTVQVDQTSVIQNIENDILPNTSTMIKYEYEEMGTEELMGLNYDIKNDENQSNEDQESTQSIGSEEIVIEKPDKIVLKIKRGFSSHSFCFICKRKTSSKPMKVLPVEAILEIFLKLNMLIPKGARCCSVHLTDNNFVKDVFIDKIPIADNSISIKSEKNESNLLSFINREQKTSNIFKKFKDFSIETDELCCKTTGFTKDEVYFIFNEIKSIISSENRSKLQSIVVYLFRLKTGLYQKMIANLFEFEHRQTVSYIYAQVRSALLKNFVSKYLGVKRYLRQEWINQNREMAKSLFDLEDD</sequence>